<dbReference type="KEGG" id="trs:Terro_3805"/>
<dbReference type="eggNOG" id="COG5520">
    <property type="taxonomic scope" value="Bacteria"/>
</dbReference>
<dbReference type="AlphaFoldDB" id="I3ZL96"/>
<accession>I3ZL96</accession>
<keyword evidence="1" id="KW-0732">Signal</keyword>
<sequence>MSKLAFAKWPVRSMALVLACCLNATTAATSQQPGASYRIRPDKPQQVIKGLGFEIQSDSIGSLNQGMPEEVVAVPHDLIPSERTRLYKDMLHGFRYTRLAMGLYLRGNDASKQHIIERYPGQMDDLRAMQDAVGIEGFDVEYWSPPPFWKESKSYYGGTLGGNDPAFFNAFSDALVEDVRYLQAHGLHVAQWGLQNEPVFGMTPLDGDKPKAGERPKMPYAIAFYSPEDYAKTLHYVVPKLRKLSPQLHIHANSWDGPAGTYAAELRKDPELLKQIDAWTWHQVGSNSNDQIDLQAKYMKGAGDKPVYSNEFEYQPADLKKIASPFMNTGQSIMNWMVFENSPTWYWLHALKPVTNLEGSGYALGFWRPQGELKQNLRPEIEAGHWDYNAPNYNAIAGFLKYLPWDSTRLTVDESVVQHDQRILVWRSKTGKLGIALSNRGTAPYTFHLSGMASRSLEGHRYTISALDQSLGKASGRSMDITVPPQSFEFWVAP</sequence>
<feature type="chain" id="PRO_5003684116" description="O-Glycosyl hydrolase" evidence="1">
    <location>
        <begin position="31"/>
        <end position="494"/>
    </location>
</feature>
<gene>
    <name evidence="2" type="ordered locus">Terro_3805</name>
</gene>
<evidence type="ECO:0000256" key="1">
    <source>
        <dbReference type="SAM" id="SignalP"/>
    </source>
</evidence>
<dbReference type="OrthoDB" id="102260at2"/>
<dbReference type="STRING" id="926566.Terro_3805"/>
<dbReference type="Gene3D" id="3.20.20.80">
    <property type="entry name" value="Glycosidases"/>
    <property type="match status" value="1"/>
</dbReference>
<reference evidence="2 3" key="1">
    <citation type="submission" date="2012-06" db="EMBL/GenBank/DDBJ databases">
        <title>Complete genome of Terriglobus roseus DSM 18391.</title>
        <authorList>
            <consortium name="US DOE Joint Genome Institute (JGI-PGF)"/>
            <person name="Lucas S."/>
            <person name="Copeland A."/>
            <person name="Lapidus A."/>
            <person name="Glavina del Rio T."/>
            <person name="Dalin E."/>
            <person name="Tice H."/>
            <person name="Bruce D."/>
            <person name="Goodwin L."/>
            <person name="Pitluck S."/>
            <person name="Peters L."/>
            <person name="Mikhailova N."/>
            <person name="Munk A.C.C."/>
            <person name="Kyrpides N."/>
            <person name="Mavromatis K."/>
            <person name="Ivanova N."/>
            <person name="Brettin T."/>
            <person name="Detter J.C."/>
            <person name="Han C."/>
            <person name="Larimer F."/>
            <person name="Land M."/>
            <person name="Hauser L."/>
            <person name="Markowitz V."/>
            <person name="Cheng J.-F."/>
            <person name="Hugenholtz P."/>
            <person name="Woyke T."/>
            <person name="Wu D."/>
            <person name="Brambilla E."/>
            <person name="Klenk H.-P."/>
            <person name="Eisen J.A."/>
        </authorList>
    </citation>
    <scope>NUCLEOTIDE SEQUENCE [LARGE SCALE GENOMIC DNA]</scope>
    <source>
        <strain evidence="3">DSM 18391 / NRRL B-41598 / KBS 63</strain>
    </source>
</reference>
<evidence type="ECO:0008006" key="4">
    <source>
        <dbReference type="Google" id="ProtNLM"/>
    </source>
</evidence>
<dbReference type="Proteomes" id="UP000006056">
    <property type="component" value="Chromosome"/>
</dbReference>
<dbReference type="RefSeq" id="WP_014787274.1">
    <property type="nucleotide sequence ID" value="NC_018014.1"/>
</dbReference>
<evidence type="ECO:0000313" key="2">
    <source>
        <dbReference type="EMBL" id="AFL90014.1"/>
    </source>
</evidence>
<proteinExistence type="predicted"/>
<evidence type="ECO:0000313" key="3">
    <source>
        <dbReference type="Proteomes" id="UP000006056"/>
    </source>
</evidence>
<name>I3ZL96_TERRK</name>
<organism evidence="2 3">
    <name type="scientific">Terriglobus roseus (strain DSM 18391 / NRRL B-41598 / KBS 63)</name>
    <dbReference type="NCBI Taxonomy" id="926566"/>
    <lineage>
        <taxon>Bacteria</taxon>
        <taxon>Pseudomonadati</taxon>
        <taxon>Acidobacteriota</taxon>
        <taxon>Terriglobia</taxon>
        <taxon>Terriglobales</taxon>
        <taxon>Acidobacteriaceae</taxon>
        <taxon>Terriglobus</taxon>
    </lineage>
</organism>
<dbReference type="SUPFAM" id="SSF51445">
    <property type="entry name" value="(Trans)glycosidases"/>
    <property type="match status" value="1"/>
</dbReference>
<dbReference type="EMBL" id="CP003379">
    <property type="protein sequence ID" value="AFL90014.1"/>
    <property type="molecule type" value="Genomic_DNA"/>
</dbReference>
<keyword evidence="3" id="KW-1185">Reference proteome</keyword>
<protein>
    <recommendedName>
        <fullName evidence="4">O-Glycosyl hydrolase</fullName>
    </recommendedName>
</protein>
<feature type="signal peptide" evidence="1">
    <location>
        <begin position="1"/>
        <end position="30"/>
    </location>
</feature>
<dbReference type="HOGENOM" id="CLU_525480_0_0_0"/>
<dbReference type="InterPro" id="IPR017853">
    <property type="entry name" value="GH"/>
</dbReference>